<accession>A0A4V2QE26</accession>
<evidence type="ECO:0000256" key="1">
    <source>
        <dbReference type="SAM" id="SignalP"/>
    </source>
</evidence>
<dbReference type="InterPro" id="IPR008929">
    <property type="entry name" value="Chondroitin_lyas"/>
</dbReference>
<dbReference type="RefSeq" id="WP_132217681.1">
    <property type="nucleotide sequence ID" value="NZ_OX156936.1"/>
</dbReference>
<dbReference type="Gene3D" id="1.50.10.100">
    <property type="entry name" value="Chondroitin AC/alginate lyase"/>
    <property type="match status" value="1"/>
</dbReference>
<organism evidence="3 4">
    <name type="scientific">Mariniflexile fucanivorans</name>
    <dbReference type="NCBI Taxonomy" id="264023"/>
    <lineage>
        <taxon>Bacteria</taxon>
        <taxon>Pseudomonadati</taxon>
        <taxon>Bacteroidota</taxon>
        <taxon>Flavobacteriia</taxon>
        <taxon>Flavobacteriales</taxon>
        <taxon>Flavobacteriaceae</taxon>
        <taxon>Mariniflexile</taxon>
    </lineage>
</organism>
<protein>
    <recommendedName>
        <fullName evidence="2">Endo-acting ulvan lyase C-terminal domain-containing protein</fullName>
    </recommendedName>
</protein>
<dbReference type="OrthoDB" id="8732671at2"/>
<dbReference type="AlphaFoldDB" id="A0A4V2QE26"/>
<keyword evidence="1" id="KW-0732">Signal</keyword>
<feature type="chain" id="PRO_5020516811" description="Endo-acting ulvan lyase C-terminal domain-containing protein" evidence="1">
    <location>
        <begin position="23"/>
        <end position="890"/>
    </location>
</feature>
<dbReference type="Proteomes" id="UP000295455">
    <property type="component" value="Unassembled WGS sequence"/>
</dbReference>
<dbReference type="Pfam" id="PF26374">
    <property type="entry name" value="Ulvan_lyaseC"/>
    <property type="match status" value="1"/>
</dbReference>
<dbReference type="InterPro" id="IPR058848">
    <property type="entry name" value="Ulvan_lyase_C"/>
</dbReference>
<dbReference type="EMBL" id="SLUP01000004">
    <property type="protein sequence ID" value="TCL66197.1"/>
    <property type="molecule type" value="Genomic_DNA"/>
</dbReference>
<name>A0A4V2QE26_9FLAO</name>
<comment type="caution">
    <text evidence="3">The sequence shown here is derived from an EMBL/GenBank/DDBJ whole genome shotgun (WGS) entry which is preliminary data.</text>
</comment>
<evidence type="ECO:0000259" key="2">
    <source>
        <dbReference type="Pfam" id="PF26374"/>
    </source>
</evidence>
<feature type="signal peptide" evidence="1">
    <location>
        <begin position="1"/>
        <end position="22"/>
    </location>
</feature>
<keyword evidence="4" id="KW-1185">Reference proteome</keyword>
<feature type="domain" description="Endo-acting ulvan lyase C-terminal" evidence="2">
    <location>
        <begin position="768"/>
        <end position="851"/>
    </location>
</feature>
<evidence type="ECO:0000313" key="3">
    <source>
        <dbReference type="EMBL" id="TCL66197.1"/>
    </source>
</evidence>
<reference evidence="3 4" key="1">
    <citation type="submission" date="2019-03" db="EMBL/GenBank/DDBJ databases">
        <title>Genomic Encyclopedia of Type Strains, Phase IV (KMG-IV): sequencing the most valuable type-strain genomes for metagenomic binning, comparative biology and taxonomic classification.</title>
        <authorList>
            <person name="Goeker M."/>
        </authorList>
    </citation>
    <scope>NUCLEOTIDE SEQUENCE [LARGE SCALE GENOMIC DNA]</scope>
    <source>
        <strain evidence="3 4">DSM 18792</strain>
    </source>
</reference>
<proteinExistence type="predicted"/>
<gene>
    <name evidence="3" type="ORF">EV196_104228</name>
</gene>
<dbReference type="SUPFAM" id="SSF48230">
    <property type="entry name" value="Chondroitin AC/alginate lyase"/>
    <property type="match status" value="1"/>
</dbReference>
<evidence type="ECO:0000313" key="4">
    <source>
        <dbReference type="Proteomes" id="UP000295455"/>
    </source>
</evidence>
<sequence>MSLTKKISLIITLLLVAIFSHAQKAGNHPRLFVEQEDRAELLQKIEKEDWAKASWNKLLEDIDVHVNRHVTDPEWMVSRLAMYWKKGEHYTQCYIKNQNWDYGEGNAPVPTVRLPGMRTWNDYLNVPLEDRIPYNESGDMLGISRSSVDKTPVLIPYKKSGHMIRQNNMEILKLAEEAAFAYYVTKDEKYAKFSADILNTWLLGTYYMQPPLDPEKSTNGPGGYEPGGIMGYYDYEVIHDDRQIPMSIAYDFLYDYLNAHPHEHLKTIHKKPVDVAGTVFKRFIEIGLIRGGKVGNWNVNRYKNIMNSILVLESNDFYEDGKGRDYYIPFYTEDKPSKNFAGLPVIMDFYDKETGLWPESPGYASGMISLVLDMGLKLYKVGVNTLAGNPIIKKAALANLGWLDARGNLVVFGDMRGGPADISSFESLLTYATWEGDTETAKAMATVIGKNIASGQYDRHKSDWQGIVLNQPLPESGSDLPFHRTAYSEFHRHLIMKNGNDENNGLMFTLYGGKSKSHLTENGLAMQFYGKGWALAPDASAYESYWSDDAGYHRGILGSNTIVPGYKEGEITINAMDPKTDEGAFYNSVETSNYVSFADVSADEKRRLVAMVRTSETTGYYVDIFRSDQTDNDYIHHNLGNSVTLKNASNAPLSLKEINDLGVKYDKFYAFFKNQRKVNHSNDFNATWDISAVSPALHVNMWMMGQNNRELYVVDAPPTTLRDDVTPEQVNKSPETTPTLIVRQNGINGKSHPFVSVFESYETGKKAIQNISKLETSENFTSISVTSKNSKQYICNAIDNKVYEPINDLKFQGVFGIASEENNSFQYLYLGKGKLLQHGNYKIEAVNEDVSAELKIKNGTYYYSADKPVKIQLSKGKSKEYPAGYNIEIQ</sequence>
<dbReference type="Gene3D" id="2.70.98.70">
    <property type="match status" value="1"/>
</dbReference>